<sequence length="81" mass="9529">MDLLQKHGHLKHDRRKSSARKEEAELRHQQTQQQFNELLGNFGQSHNDHPDRRSSGAGNMARDIEELQRRRSTGESLEKRE</sequence>
<feature type="compositionally biased region" description="Basic and acidic residues" evidence="1">
    <location>
        <begin position="62"/>
        <end position="81"/>
    </location>
</feature>
<reference evidence="2" key="1">
    <citation type="submission" date="2021-08" db="EMBL/GenBank/DDBJ databases">
        <title>Global Aspergillus fumigatus from environmental and clinical sources.</title>
        <authorList>
            <person name="Barber A."/>
            <person name="Sae-Ong T."/>
        </authorList>
    </citation>
    <scope>NUCLEOTIDE SEQUENCE</scope>
    <source>
        <strain evidence="2">NRZ-2016-071</strain>
    </source>
</reference>
<gene>
    <name evidence="2" type="ORF">KXV57_006459</name>
</gene>
<dbReference type="EMBL" id="JAIBSC010000047">
    <property type="protein sequence ID" value="KAH1904345.1"/>
    <property type="molecule type" value="Genomic_DNA"/>
</dbReference>
<feature type="region of interest" description="Disordered" evidence="1">
    <location>
        <begin position="1"/>
        <end position="81"/>
    </location>
</feature>
<accession>A0A229W490</accession>
<comment type="caution">
    <text evidence="2">The sequence shown here is derived from an EMBL/GenBank/DDBJ whole genome shotgun (WGS) entry which is preliminary data.</text>
</comment>
<name>A0A229W490_ASPFM</name>
<dbReference type="Proteomes" id="UP000813423">
    <property type="component" value="Unassembled WGS sequence"/>
</dbReference>
<evidence type="ECO:0000313" key="3">
    <source>
        <dbReference type="Proteomes" id="UP000813423"/>
    </source>
</evidence>
<organism evidence="2 3">
    <name type="scientific">Aspergillus fumigatus</name>
    <name type="common">Neosartorya fumigata</name>
    <dbReference type="NCBI Taxonomy" id="746128"/>
    <lineage>
        <taxon>Eukaryota</taxon>
        <taxon>Fungi</taxon>
        <taxon>Dikarya</taxon>
        <taxon>Ascomycota</taxon>
        <taxon>Pezizomycotina</taxon>
        <taxon>Eurotiomycetes</taxon>
        <taxon>Eurotiomycetidae</taxon>
        <taxon>Eurotiales</taxon>
        <taxon>Aspergillaceae</taxon>
        <taxon>Aspergillus</taxon>
        <taxon>Aspergillus subgen. Fumigati</taxon>
    </lineage>
</organism>
<feature type="compositionally biased region" description="Basic and acidic residues" evidence="1">
    <location>
        <begin position="19"/>
        <end position="28"/>
    </location>
</feature>
<proteinExistence type="predicted"/>
<feature type="compositionally biased region" description="Basic residues" evidence="1">
    <location>
        <begin position="1"/>
        <end position="18"/>
    </location>
</feature>
<evidence type="ECO:0000313" key="2">
    <source>
        <dbReference type="EMBL" id="KAH1904345.1"/>
    </source>
</evidence>
<dbReference type="AlphaFoldDB" id="A0A229W490"/>
<evidence type="ECO:0000256" key="1">
    <source>
        <dbReference type="SAM" id="MobiDB-lite"/>
    </source>
</evidence>
<protein>
    <submittedName>
        <fullName evidence="2">Uncharacterized protein</fullName>
    </submittedName>
</protein>